<proteinExistence type="predicted"/>
<name>A0ACC1H8P2_9FUNG</name>
<reference evidence="1" key="1">
    <citation type="submission" date="2022-06" db="EMBL/GenBank/DDBJ databases">
        <title>Phylogenomic reconstructions and comparative analyses of Kickxellomycotina fungi.</title>
        <authorList>
            <person name="Reynolds N.K."/>
            <person name="Stajich J.E."/>
            <person name="Barry K."/>
            <person name="Grigoriev I.V."/>
            <person name="Crous P."/>
            <person name="Smith M.E."/>
        </authorList>
    </citation>
    <scope>NUCLEOTIDE SEQUENCE</scope>
    <source>
        <strain evidence="1">RSA 2271</strain>
    </source>
</reference>
<accession>A0ACC1H8P2</accession>
<sequence>CKHHLSQILLEVFDEASARDSAQFGIYRLAEVDLTALASKCTHGYWQLLSFATSLRNAKHIRLSTQASLLIGALLPRLEHELGAAAPDNDPELLRVIEDLLSVSSQQRAGVGRDELHPRSRELLLAYIQPLRKMSLAHLFENVGSRCTASVDTLTQILANEGFDPNSPTKPLNPLAVAQGILYITISAPTSAGWNPEVLAKAICRINSHLSWADVVTHIVEACPVFSSEEALCFMAQACYTGCARTGETFPSWKFFERWGDDRSQVEFLRRFIAASQVHDIFQDTRRPVIPPYTLDAVYHYYKPLLQPILTSIWNSQTLIISLLRLSNTSVTDE</sequence>
<organism evidence="1 2">
    <name type="scientific">Spiromyces aspiralis</name>
    <dbReference type="NCBI Taxonomy" id="68401"/>
    <lineage>
        <taxon>Eukaryota</taxon>
        <taxon>Fungi</taxon>
        <taxon>Fungi incertae sedis</taxon>
        <taxon>Zoopagomycota</taxon>
        <taxon>Kickxellomycotina</taxon>
        <taxon>Kickxellomycetes</taxon>
        <taxon>Kickxellales</taxon>
        <taxon>Kickxellaceae</taxon>
        <taxon>Spiromyces</taxon>
    </lineage>
</organism>
<comment type="caution">
    <text evidence="1">The sequence shown here is derived from an EMBL/GenBank/DDBJ whole genome shotgun (WGS) entry which is preliminary data.</text>
</comment>
<dbReference type="Proteomes" id="UP001145114">
    <property type="component" value="Unassembled WGS sequence"/>
</dbReference>
<gene>
    <name evidence="1" type="ORF">EV182_006476</name>
</gene>
<keyword evidence="2" id="KW-1185">Reference proteome</keyword>
<feature type="non-terminal residue" evidence="1">
    <location>
        <position position="1"/>
    </location>
</feature>
<feature type="non-terminal residue" evidence="1">
    <location>
        <position position="334"/>
    </location>
</feature>
<dbReference type="EMBL" id="JAMZIH010007819">
    <property type="protein sequence ID" value="KAJ1672800.1"/>
    <property type="molecule type" value="Genomic_DNA"/>
</dbReference>
<protein>
    <submittedName>
        <fullName evidence="1">Uncharacterized protein</fullName>
    </submittedName>
</protein>
<evidence type="ECO:0000313" key="2">
    <source>
        <dbReference type="Proteomes" id="UP001145114"/>
    </source>
</evidence>
<evidence type="ECO:0000313" key="1">
    <source>
        <dbReference type="EMBL" id="KAJ1672800.1"/>
    </source>
</evidence>